<evidence type="ECO:0000313" key="2">
    <source>
        <dbReference type="EMBL" id="KAG9241089.1"/>
    </source>
</evidence>
<keyword evidence="3" id="KW-1185">Reference proteome</keyword>
<evidence type="ECO:0000256" key="1">
    <source>
        <dbReference type="SAM" id="SignalP"/>
    </source>
</evidence>
<feature type="signal peptide" evidence="1">
    <location>
        <begin position="1"/>
        <end position="16"/>
    </location>
</feature>
<feature type="chain" id="PRO_5040270384" evidence="1">
    <location>
        <begin position="17"/>
        <end position="111"/>
    </location>
</feature>
<sequence>MVQVLSLGIILSHCWGGRFYNRQDFPVSTDFCSQLTDPHNLSAFYQLQFIIPEISVIDSGHCCEMVCRFNEGLRICRAGYGCRKWRCPPGSTELCVCCVFVLLYCVLCYRI</sequence>
<dbReference type="EMBL" id="MU254274">
    <property type="protein sequence ID" value="KAG9241089.1"/>
    <property type="molecule type" value="Genomic_DNA"/>
</dbReference>
<gene>
    <name evidence="2" type="ORF">BJ878DRAFT_522516</name>
</gene>
<dbReference type="AlphaFoldDB" id="A0A9P7YWG8"/>
<proteinExistence type="predicted"/>
<protein>
    <submittedName>
        <fullName evidence="2">Uncharacterized protein</fullName>
    </submittedName>
</protein>
<name>A0A9P7YWG8_9HELO</name>
<keyword evidence="1" id="KW-0732">Signal</keyword>
<reference evidence="2" key="1">
    <citation type="journal article" date="2021" name="IMA Fungus">
        <title>Genomic characterization of three marine fungi, including Emericellopsis atlantica sp. nov. with signatures of a generalist lifestyle and marine biomass degradation.</title>
        <authorList>
            <person name="Hagestad O.C."/>
            <person name="Hou L."/>
            <person name="Andersen J.H."/>
            <person name="Hansen E.H."/>
            <person name="Altermark B."/>
            <person name="Li C."/>
            <person name="Kuhnert E."/>
            <person name="Cox R.J."/>
            <person name="Crous P.W."/>
            <person name="Spatafora J.W."/>
            <person name="Lail K."/>
            <person name="Amirebrahimi M."/>
            <person name="Lipzen A."/>
            <person name="Pangilinan J."/>
            <person name="Andreopoulos W."/>
            <person name="Hayes R.D."/>
            <person name="Ng V."/>
            <person name="Grigoriev I.V."/>
            <person name="Jackson S.A."/>
            <person name="Sutton T.D.S."/>
            <person name="Dobson A.D.W."/>
            <person name="Rama T."/>
        </authorList>
    </citation>
    <scope>NUCLEOTIDE SEQUENCE</scope>
    <source>
        <strain evidence="2">TRa3180A</strain>
    </source>
</reference>
<dbReference type="Proteomes" id="UP000887226">
    <property type="component" value="Unassembled WGS sequence"/>
</dbReference>
<organism evidence="2 3">
    <name type="scientific">Calycina marina</name>
    <dbReference type="NCBI Taxonomy" id="1763456"/>
    <lineage>
        <taxon>Eukaryota</taxon>
        <taxon>Fungi</taxon>
        <taxon>Dikarya</taxon>
        <taxon>Ascomycota</taxon>
        <taxon>Pezizomycotina</taxon>
        <taxon>Leotiomycetes</taxon>
        <taxon>Helotiales</taxon>
        <taxon>Pezizellaceae</taxon>
        <taxon>Calycina</taxon>
    </lineage>
</organism>
<comment type="caution">
    <text evidence="2">The sequence shown here is derived from an EMBL/GenBank/DDBJ whole genome shotgun (WGS) entry which is preliminary data.</text>
</comment>
<evidence type="ECO:0000313" key="3">
    <source>
        <dbReference type="Proteomes" id="UP000887226"/>
    </source>
</evidence>
<accession>A0A9P7YWG8</accession>